<protein>
    <submittedName>
        <fullName evidence="1">Uncharacterized protein</fullName>
    </submittedName>
</protein>
<sequence length="43" mass="5306">MNFLISLYCKLQFKFLLLESIKSIYRMIGAFCMTFLEEQKWDY</sequence>
<proteinExistence type="predicted"/>
<evidence type="ECO:0000313" key="1">
    <source>
        <dbReference type="EMBL" id="DAF63464.1"/>
    </source>
</evidence>
<name>A0A8S5TK13_9CAUD</name>
<organism evidence="1">
    <name type="scientific">Siphoviridae sp. ctgmM3</name>
    <dbReference type="NCBI Taxonomy" id="2827912"/>
    <lineage>
        <taxon>Viruses</taxon>
        <taxon>Duplodnaviria</taxon>
        <taxon>Heunggongvirae</taxon>
        <taxon>Uroviricota</taxon>
        <taxon>Caudoviricetes</taxon>
    </lineage>
</organism>
<reference evidence="1" key="1">
    <citation type="journal article" date="2021" name="Proc. Natl. Acad. Sci. U.S.A.">
        <title>A Catalog of Tens of Thousands of Viruses from Human Metagenomes Reveals Hidden Associations with Chronic Diseases.</title>
        <authorList>
            <person name="Tisza M.J."/>
            <person name="Buck C.B."/>
        </authorList>
    </citation>
    <scope>NUCLEOTIDE SEQUENCE</scope>
    <source>
        <strain evidence="1">CtgmM3</strain>
    </source>
</reference>
<accession>A0A8S5TK13</accession>
<dbReference type="EMBL" id="BK032840">
    <property type="protein sequence ID" value="DAF63464.1"/>
    <property type="molecule type" value="Genomic_DNA"/>
</dbReference>